<dbReference type="GO" id="GO:0000160">
    <property type="term" value="P:phosphorelay signal transduction system"/>
    <property type="evidence" value="ECO:0007669"/>
    <property type="project" value="InterPro"/>
</dbReference>
<evidence type="ECO:0000259" key="2">
    <source>
        <dbReference type="PROSITE" id="PS50110"/>
    </source>
</evidence>
<keyword evidence="1" id="KW-0597">Phosphoprotein</keyword>
<dbReference type="Pfam" id="PF00072">
    <property type="entry name" value="Response_reg"/>
    <property type="match status" value="1"/>
</dbReference>
<protein>
    <recommendedName>
        <fullName evidence="2">Response regulatory domain-containing protein</fullName>
    </recommendedName>
</protein>
<proteinExistence type="predicted"/>
<dbReference type="Proteomes" id="UP000651668">
    <property type="component" value="Unassembled WGS sequence"/>
</dbReference>
<dbReference type="InterPro" id="IPR001789">
    <property type="entry name" value="Sig_transdc_resp-reg_receiver"/>
</dbReference>
<feature type="modified residue" description="4-aspartylphosphate" evidence="1">
    <location>
        <position position="67"/>
    </location>
</feature>
<dbReference type="AlphaFoldDB" id="A0A916U307"/>
<evidence type="ECO:0000256" key="1">
    <source>
        <dbReference type="PROSITE-ProRule" id="PRU00169"/>
    </source>
</evidence>
<dbReference type="PROSITE" id="PS50110">
    <property type="entry name" value="RESPONSE_REGULATORY"/>
    <property type="match status" value="1"/>
</dbReference>
<dbReference type="PANTHER" id="PTHR44520:SF2">
    <property type="entry name" value="RESPONSE REGULATOR RCP1"/>
    <property type="match status" value="1"/>
</dbReference>
<comment type="caution">
    <text evidence="3">The sequence shown here is derived from an EMBL/GenBank/DDBJ whole genome shotgun (WGS) entry which is preliminary data.</text>
</comment>
<dbReference type="SUPFAM" id="SSF52172">
    <property type="entry name" value="CheY-like"/>
    <property type="match status" value="1"/>
</dbReference>
<organism evidence="3 4">
    <name type="scientific">Pedobacter quisquiliarum</name>
    <dbReference type="NCBI Taxonomy" id="1834438"/>
    <lineage>
        <taxon>Bacteria</taxon>
        <taxon>Pseudomonadati</taxon>
        <taxon>Bacteroidota</taxon>
        <taxon>Sphingobacteriia</taxon>
        <taxon>Sphingobacteriales</taxon>
        <taxon>Sphingobacteriaceae</taxon>
        <taxon>Pedobacter</taxon>
    </lineage>
</organism>
<dbReference type="SMART" id="SM00448">
    <property type="entry name" value="REC"/>
    <property type="match status" value="1"/>
</dbReference>
<reference evidence="3" key="2">
    <citation type="submission" date="2020-09" db="EMBL/GenBank/DDBJ databases">
        <authorList>
            <person name="Sun Q."/>
            <person name="Zhou Y."/>
        </authorList>
    </citation>
    <scope>NUCLEOTIDE SEQUENCE</scope>
    <source>
        <strain evidence="3">CGMCC 1.15343</strain>
    </source>
</reference>
<dbReference type="PANTHER" id="PTHR44520">
    <property type="entry name" value="RESPONSE REGULATOR RCP1-RELATED"/>
    <property type="match status" value="1"/>
</dbReference>
<dbReference type="EMBL" id="BMIL01000003">
    <property type="protein sequence ID" value="GGC58379.1"/>
    <property type="molecule type" value="Genomic_DNA"/>
</dbReference>
<keyword evidence="4" id="KW-1185">Reference proteome</keyword>
<evidence type="ECO:0000313" key="3">
    <source>
        <dbReference type="EMBL" id="GGC58379.1"/>
    </source>
</evidence>
<accession>A0A916U307</accession>
<name>A0A916U307_9SPHI</name>
<dbReference type="Gene3D" id="3.40.50.2300">
    <property type="match status" value="1"/>
</dbReference>
<reference evidence="3" key="1">
    <citation type="journal article" date="2014" name="Int. J. Syst. Evol. Microbiol.">
        <title>Complete genome sequence of Corynebacterium casei LMG S-19264T (=DSM 44701T), isolated from a smear-ripened cheese.</title>
        <authorList>
            <consortium name="US DOE Joint Genome Institute (JGI-PGF)"/>
            <person name="Walter F."/>
            <person name="Albersmeier A."/>
            <person name="Kalinowski J."/>
            <person name="Ruckert C."/>
        </authorList>
    </citation>
    <scope>NUCLEOTIDE SEQUENCE</scope>
    <source>
        <strain evidence="3">CGMCC 1.15343</strain>
    </source>
</reference>
<feature type="domain" description="Response regulatory" evidence="2">
    <location>
        <begin position="10"/>
        <end position="133"/>
    </location>
</feature>
<dbReference type="InterPro" id="IPR052893">
    <property type="entry name" value="TCS_response_regulator"/>
</dbReference>
<sequence>MVKPLNSSKIVMLIDDNDIDLKINGKIVAFTKTFEDIVVCRSGEEALNYLKQHLTTPERLPEFILLDIQMPEMSGFEFLDHYKKLPVSFTEGCNIAMLSSTLDFSDIQRAEANPYVVKLLKKPLIPAVLQEVVKEHLQR</sequence>
<gene>
    <name evidence="3" type="ORF">GCM10011387_10070</name>
</gene>
<evidence type="ECO:0000313" key="4">
    <source>
        <dbReference type="Proteomes" id="UP000651668"/>
    </source>
</evidence>
<dbReference type="RefSeq" id="WP_188625762.1">
    <property type="nucleotide sequence ID" value="NZ_BMIL01000003.1"/>
</dbReference>
<dbReference type="InterPro" id="IPR011006">
    <property type="entry name" value="CheY-like_superfamily"/>
</dbReference>